<dbReference type="WBParaSite" id="HCON_00109810-00001">
    <property type="protein sequence ID" value="HCON_00109810-00001"/>
    <property type="gene ID" value="HCON_00109810"/>
</dbReference>
<protein>
    <submittedName>
        <fullName evidence="2">HSF_DOMAIN domain-containing protein</fullName>
    </submittedName>
</protein>
<accession>A0A7I4YKV0</accession>
<sequence>MHNYCGFFRGFFSLKGLEYWIRDFDRYNLLPFFNKNASRKSFPSEVLESFRDFNEVFGDGTVSQSQERSGICSAPTSNIPTDRNFYMDYHPNRSLKNWTAKGTYDEMDDSLADIKGISPPRIGTLPPVEFDRSKWKVVLDVNGGYVSE</sequence>
<proteinExistence type="predicted"/>
<name>A0A7I4YKV0_HAECO</name>
<dbReference type="Proteomes" id="UP000025227">
    <property type="component" value="Unplaced"/>
</dbReference>
<organism evidence="1 2">
    <name type="scientific">Haemonchus contortus</name>
    <name type="common">Barber pole worm</name>
    <dbReference type="NCBI Taxonomy" id="6289"/>
    <lineage>
        <taxon>Eukaryota</taxon>
        <taxon>Metazoa</taxon>
        <taxon>Ecdysozoa</taxon>
        <taxon>Nematoda</taxon>
        <taxon>Chromadorea</taxon>
        <taxon>Rhabditida</taxon>
        <taxon>Rhabditina</taxon>
        <taxon>Rhabditomorpha</taxon>
        <taxon>Strongyloidea</taxon>
        <taxon>Trichostrongylidae</taxon>
        <taxon>Haemonchus</taxon>
    </lineage>
</organism>
<evidence type="ECO:0000313" key="1">
    <source>
        <dbReference type="Proteomes" id="UP000025227"/>
    </source>
</evidence>
<reference evidence="2" key="1">
    <citation type="submission" date="2020-12" db="UniProtKB">
        <authorList>
            <consortium name="WormBaseParasite"/>
        </authorList>
    </citation>
    <scope>IDENTIFICATION</scope>
    <source>
        <strain evidence="2">MHco3</strain>
    </source>
</reference>
<dbReference type="AlphaFoldDB" id="A0A7I4YKV0"/>
<evidence type="ECO:0000313" key="2">
    <source>
        <dbReference type="WBParaSite" id="HCON_00109810-00001"/>
    </source>
</evidence>
<keyword evidence="1" id="KW-1185">Reference proteome</keyword>